<accession>A0ABP4JNA0</accession>
<reference evidence="3" key="1">
    <citation type="journal article" date="2019" name="Int. J. Syst. Evol. Microbiol.">
        <title>The Global Catalogue of Microorganisms (GCM) 10K type strain sequencing project: providing services to taxonomists for standard genome sequencing and annotation.</title>
        <authorList>
            <consortium name="The Broad Institute Genomics Platform"/>
            <consortium name="The Broad Institute Genome Sequencing Center for Infectious Disease"/>
            <person name="Wu L."/>
            <person name="Ma J."/>
        </authorList>
    </citation>
    <scope>NUCLEOTIDE SEQUENCE [LARGE SCALE GENOMIC DNA]</scope>
    <source>
        <strain evidence="3">JCM 12398</strain>
    </source>
</reference>
<feature type="transmembrane region" description="Helical" evidence="1">
    <location>
        <begin position="112"/>
        <end position="140"/>
    </location>
</feature>
<keyword evidence="3" id="KW-1185">Reference proteome</keyword>
<gene>
    <name evidence="2" type="ORF">GCM10009640_24580</name>
</gene>
<comment type="caution">
    <text evidence="2">The sequence shown here is derived from an EMBL/GenBank/DDBJ whole genome shotgun (WGS) entry which is preliminary data.</text>
</comment>
<evidence type="ECO:0000313" key="3">
    <source>
        <dbReference type="Proteomes" id="UP001501266"/>
    </source>
</evidence>
<evidence type="ECO:0000313" key="2">
    <source>
        <dbReference type="EMBL" id="GAA1425604.1"/>
    </source>
</evidence>
<feature type="transmembrane region" description="Helical" evidence="1">
    <location>
        <begin position="175"/>
        <end position="197"/>
    </location>
</feature>
<feature type="transmembrane region" description="Helical" evidence="1">
    <location>
        <begin position="72"/>
        <end position="92"/>
    </location>
</feature>
<feature type="transmembrane region" description="Helical" evidence="1">
    <location>
        <begin position="209"/>
        <end position="231"/>
    </location>
</feature>
<organism evidence="2 3">
    <name type="scientific">Agrococcus citreus</name>
    <dbReference type="NCBI Taxonomy" id="84643"/>
    <lineage>
        <taxon>Bacteria</taxon>
        <taxon>Bacillati</taxon>
        <taxon>Actinomycetota</taxon>
        <taxon>Actinomycetes</taxon>
        <taxon>Micrococcales</taxon>
        <taxon>Microbacteriaceae</taxon>
        <taxon>Agrococcus</taxon>
    </lineage>
</organism>
<feature type="transmembrane region" description="Helical" evidence="1">
    <location>
        <begin position="12"/>
        <end position="30"/>
    </location>
</feature>
<evidence type="ECO:0000256" key="1">
    <source>
        <dbReference type="SAM" id="Phobius"/>
    </source>
</evidence>
<proteinExistence type="predicted"/>
<dbReference type="EMBL" id="BAAAKK010000005">
    <property type="protein sequence ID" value="GAA1425604.1"/>
    <property type="molecule type" value="Genomic_DNA"/>
</dbReference>
<keyword evidence="1" id="KW-1133">Transmembrane helix</keyword>
<dbReference type="Proteomes" id="UP001501266">
    <property type="component" value="Unassembled WGS sequence"/>
</dbReference>
<keyword evidence="1" id="KW-0472">Membrane</keyword>
<evidence type="ECO:0008006" key="4">
    <source>
        <dbReference type="Google" id="ProtNLM"/>
    </source>
</evidence>
<name>A0ABP4JNA0_9MICO</name>
<protein>
    <recommendedName>
        <fullName evidence="4">FtsX-like permease family protein</fullName>
    </recommendedName>
</protein>
<keyword evidence="1" id="KW-0812">Transmembrane</keyword>
<sequence>MPDDTYSAGVRASALAIPLAVLAVALALVARSGRRGASRRSWERRWSRASLRWTTSVTPVERAARPRRRLRLALVIAPLVLGTLVFLAGVWLRQPGRLAERRTWGPEGEAAIDALVLTGGAVLAISAPAILVGWAALLLVRARRDAQVLVALDRREAPVVEHADAIVLDRSPLELVATAIGAIGWLLAAAAATPSLLPVIQDADAAAPFGALALLWLPALGCLALAIVLGTRGVRSAHGRRSRVLAAAPRDPVPWAGRPWHYDRPDPWQPLLRP</sequence>